<dbReference type="AlphaFoldDB" id="A0A2C9CB46"/>
<dbReference type="PANTHER" id="PTHR10434">
    <property type="entry name" value="1-ACYL-SN-GLYCEROL-3-PHOSPHATE ACYLTRANSFERASE"/>
    <property type="match status" value="1"/>
</dbReference>
<proteinExistence type="predicted"/>
<dbReference type="GO" id="GO:0005886">
    <property type="term" value="C:plasma membrane"/>
    <property type="evidence" value="ECO:0007669"/>
    <property type="project" value="TreeGrafter"/>
</dbReference>
<dbReference type="SMART" id="SM00563">
    <property type="entry name" value="PlsC"/>
    <property type="match status" value="1"/>
</dbReference>
<dbReference type="SUPFAM" id="SSF69593">
    <property type="entry name" value="Glycerol-3-phosphate (1)-acyltransferase"/>
    <property type="match status" value="1"/>
</dbReference>
<reference evidence="6" key="1">
    <citation type="submission" date="2017-10" db="EMBL/GenBank/DDBJ databases">
        <authorList>
            <person name="Frank J."/>
        </authorList>
    </citation>
    <scope>NUCLEOTIDE SEQUENCE [LARGE SCALE GENOMIC DNA]</scope>
</reference>
<dbReference type="EC" id="2.3.1.51" evidence="5"/>
<feature type="domain" description="Phospholipid/glycerol acyltransferase" evidence="4">
    <location>
        <begin position="76"/>
        <end position="187"/>
    </location>
</feature>
<dbReference type="PANTHER" id="PTHR10434:SF11">
    <property type="entry name" value="1-ACYL-SN-GLYCEROL-3-PHOSPHATE ACYLTRANSFERASE"/>
    <property type="match status" value="1"/>
</dbReference>
<dbReference type="Pfam" id="PF01553">
    <property type="entry name" value="Acyltransferase"/>
    <property type="match status" value="1"/>
</dbReference>
<evidence type="ECO:0000313" key="5">
    <source>
        <dbReference type="EMBL" id="SOH02916.1"/>
    </source>
</evidence>
<evidence type="ECO:0000259" key="4">
    <source>
        <dbReference type="SMART" id="SM00563"/>
    </source>
</evidence>
<evidence type="ECO:0000313" key="6">
    <source>
        <dbReference type="Proteomes" id="UP000221734"/>
    </source>
</evidence>
<keyword evidence="3 5" id="KW-0012">Acyltransferase</keyword>
<accession>A0A2C9CB46</accession>
<keyword evidence="2 5" id="KW-0808">Transferase</keyword>
<dbReference type="GO" id="GO:0003841">
    <property type="term" value="F:1-acylglycerol-3-phosphate O-acyltransferase activity"/>
    <property type="evidence" value="ECO:0007669"/>
    <property type="project" value="UniProtKB-EC"/>
</dbReference>
<dbReference type="Proteomes" id="UP000221734">
    <property type="component" value="Chromosome Kuenenia_stuttgartiensis_MBR1"/>
</dbReference>
<organism evidence="5 6">
    <name type="scientific">Kuenenia stuttgartiensis</name>
    <dbReference type="NCBI Taxonomy" id="174633"/>
    <lineage>
        <taxon>Bacteria</taxon>
        <taxon>Pseudomonadati</taxon>
        <taxon>Planctomycetota</taxon>
        <taxon>Candidatus Brocadiia</taxon>
        <taxon>Candidatus Brocadiales</taxon>
        <taxon>Candidatus Brocadiaceae</taxon>
        <taxon>Candidatus Kuenenia</taxon>
    </lineage>
</organism>
<dbReference type="InterPro" id="IPR002123">
    <property type="entry name" value="Plipid/glycerol_acylTrfase"/>
</dbReference>
<evidence type="ECO:0000256" key="3">
    <source>
        <dbReference type="ARBA" id="ARBA00023315"/>
    </source>
</evidence>
<comment type="pathway">
    <text evidence="1">Lipid metabolism.</text>
</comment>
<keyword evidence="6" id="KW-1185">Reference proteome</keyword>
<name>A0A2C9CB46_KUEST</name>
<protein>
    <submittedName>
        <fullName evidence="5">Lysophosphatidic acid acyltransferase</fullName>
        <ecNumber evidence="5">2.3.1.51</ecNumber>
    </submittedName>
</protein>
<sequence>MNAFMTIYSKCFATTICGKYRDFFKKIILLRRKREDVSILNECFFLILKLLGIVLLKAIYQIESVNKDYIPRTGPLIVAANHFSYMDPIVLQAMFSRRISFLMTELYYEGKLKWFFKLLHCICVRQSGPNTSSIREGLGVLKKKGVLGIFPEGGVSKEGILQPGNPGIGFFVLKSGAPVVPAFIAGTYEALPKGAKIPKRTKIKIYFGLPVTFENVGIGKDDRERVVEITNEIMMQIKNLSV</sequence>
<dbReference type="EMBL" id="LT934425">
    <property type="protein sequence ID" value="SOH02916.1"/>
    <property type="molecule type" value="Genomic_DNA"/>
</dbReference>
<evidence type="ECO:0000256" key="2">
    <source>
        <dbReference type="ARBA" id="ARBA00022679"/>
    </source>
</evidence>
<evidence type="ECO:0000256" key="1">
    <source>
        <dbReference type="ARBA" id="ARBA00005189"/>
    </source>
</evidence>
<dbReference type="KEGG" id="kst:KSMBR1_0400"/>
<dbReference type="CDD" id="cd07989">
    <property type="entry name" value="LPLAT_AGPAT-like"/>
    <property type="match status" value="1"/>
</dbReference>
<gene>
    <name evidence="5" type="primary">nlaB</name>
    <name evidence="5" type="ORF">KSMBR1_0400</name>
</gene>
<dbReference type="GO" id="GO:0006654">
    <property type="term" value="P:phosphatidic acid biosynthetic process"/>
    <property type="evidence" value="ECO:0007669"/>
    <property type="project" value="TreeGrafter"/>
</dbReference>